<dbReference type="InParanoid" id="A9V7S3"/>
<dbReference type="EMBL" id="CH991566">
    <property type="protein sequence ID" value="EDQ86356.1"/>
    <property type="molecule type" value="Genomic_DNA"/>
</dbReference>
<accession>A9V7S3</accession>
<evidence type="ECO:0000313" key="3">
    <source>
        <dbReference type="EMBL" id="EDQ86356.1"/>
    </source>
</evidence>
<dbReference type="CDD" id="cd05233">
    <property type="entry name" value="SDR_c"/>
    <property type="match status" value="1"/>
</dbReference>
<evidence type="ECO:0000313" key="4">
    <source>
        <dbReference type="Proteomes" id="UP000001357"/>
    </source>
</evidence>
<dbReference type="PRINTS" id="PR00080">
    <property type="entry name" value="SDRFAMILY"/>
</dbReference>
<dbReference type="PANTHER" id="PTHR42760:SF122">
    <property type="entry name" value="NAD(P)-BINDING PROTEIN"/>
    <property type="match status" value="1"/>
</dbReference>
<gene>
    <name evidence="3" type="ORF">MONBRDRAFT_10960</name>
</gene>
<organism evidence="3 4">
    <name type="scientific">Monosiga brevicollis</name>
    <name type="common">Choanoflagellate</name>
    <dbReference type="NCBI Taxonomy" id="81824"/>
    <lineage>
        <taxon>Eukaryota</taxon>
        <taxon>Choanoflagellata</taxon>
        <taxon>Craspedida</taxon>
        <taxon>Salpingoecidae</taxon>
        <taxon>Monosiga</taxon>
    </lineage>
</organism>
<proteinExistence type="inferred from homology"/>
<dbReference type="SUPFAM" id="SSF51735">
    <property type="entry name" value="NAD(P)-binding Rossmann-fold domains"/>
    <property type="match status" value="1"/>
</dbReference>
<dbReference type="InterPro" id="IPR002347">
    <property type="entry name" value="SDR_fam"/>
</dbReference>
<dbReference type="GO" id="GO:0048038">
    <property type="term" value="F:quinone binding"/>
    <property type="evidence" value="ECO:0000318"/>
    <property type="project" value="GO_Central"/>
</dbReference>
<dbReference type="KEGG" id="mbr:MONBRDRAFT_10960"/>
<dbReference type="OMA" id="DANTIAH"/>
<dbReference type="Gene3D" id="3.40.50.720">
    <property type="entry name" value="NAD(P)-binding Rossmann-like Domain"/>
    <property type="match status" value="1"/>
</dbReference>
<evidence type="ECO:0000256" key="2">
    <source>
        <dbReference type="RuleBase" id="RU000363"/>
    </source>
</evidence>
<keyword evidence="4" id="KW-1185">Reference proteome</keyword>
<dbReference type="InterPro" id="IPR036291">
    <property type="entry name" value="NAD(P)-bd_dom_sf"/>
</dbReference>
<dbReference type="eggNOG" id="KOG1199">
    <property type="taxonomic scope" value="Eukaryota"/>
</dbReference>
<evidence type="ECO:0000256" key="1">
    <source>
        <dbReference type="ARBA" id="ARBA00006484"/>
    </source>
</evidence>
<dbReference type="GO" id="GO:0006633">
    <property type="term" value="P:fatty acid biosynthetic process"/>
    <property type="evidence" value="ECO:0000318"/>
    <property type="project" value="GO_Central"/>
</dbReference>
<comment type="similarity">
    <text evidence="1 2">Belongs to the short-chain dehydrogenases/reductases (SDR) family.</text>
</comment>
<dbReference type="Pfam" id="PF00106">
    <property type="entry name" value="adh_short"/>
    <property type="match status" value="1"/>
</dbReference>
<dbReference type="GO" id="GO:0016616">
    <property type="term" value="F:oxidoreductase activity, acting on the CH-OH group of donors, NAD or NADP as acceptor"/>
    <property type="evidence" value="ECO:0000318"/>
    <property type="project" value="GO_Central"/>
</dbReference>
<dbReference type="RefSeq" id="XP_001748746.1">
    <property type="nucleotide sequence ID" value="XM_001748694.1"/>
</dbReference>
<dbReference type="Proteomes" id="UP000001357">
    <property type="component" value="Unassembled WGS sequence"/>
</dbReference>
<reference evidence="3 4" key="1">
    <citation type="journal article" date="2008" name="Nature">
        <title>The genome of the choanoflagellate Monosiga brevicollis and the origin of metazoans.</title>
        <authorList>
            <consortium name="JGI Sequencing"/>
            <person name="King N."/>
            <person name="Westbrook M.J."/>
            <person name="Young S.L."/>
            <person name="Kuo A."/>
            <person name="Abedin M."/>
            <person name="Chapman J."/>
            <person name="Fairclough S."/>
            <person name="Hellsten U."/>
            <person name="Isogai Y."/>
            <person name="Letunic I."/>
            <person name="Marr M."/>
            <person name="Pincus D."/>
            <person name="Putnam N."/>
            <person name="Rokas A."/>
            <person name="Wright K.J."/>
            <person name="Zuzow R."/>
            <person name="Dirks W."/>
            <person name="Good M."/>
            <person name="Goodstein D."/>
            <person name="Lemons D."/>
            <person name="Li W."/>
            <person name="Lyons J.B."/>
            <person name="Morris A."/>
            <person name="Nichols S."/>
            <person name="Richter D.J."/>
            <person name="Salamov A."/>
            <person name="Bork P."/>
            <person name="Lim W.A."/>
            <person name="Manning G."/>
            <person name="Miller W.T."/>
            <person name="McGinnis W."/>
            <person name="Shapiro H."/>
            <person name="Tjian R."/>
            <person name="Grigoriev I.V."/>
            <person name="Rokhsar D."/>
        </authorList>
    </citation>
    <scope>NUCLEOTIDE SEQUENCE [LARGE SCALE GENOMIC DNA]</scope>
    <source>
        <strain evidence="4">MX1 / ATCC 50154</strain>
    </source>
</reference>
<dbReference type="GeneID" id="5894088"/>
<dbReference type="PROSITE" id="PS00061">
    <property type="entry name" value="ADH_SHORT"/>
    <property type="match status" value="1"/>
</dbReference>
<sequence>MWGRGVMRGGVGRWLGGVRRGLCGRRSDAPVAIVTGSSQGIGGAIAEALRREGYKTYGFDVAPLEQRTQQEDELIVDVAEFDHVRAAVDIIVARHGRIDVLVNNAAVQPAQAGVALHEIPEVWWNRTLAVNINGVYNTARAVVPVMIEQHNRAQVVADPAPINSVHDSMPIPTTGGGAIVNIASVQGIMSQPAVGAYSATKGAILSLTRTMACDYGRYGIRVNAVNPGTVDTPLVRHNVERAGATMEQAGAIYPLESRVGQPSEAQLAAYVARWQALNPDFDYVLYDDADVDAFIQTRFPRYAPLLTSLQPLLLIIARMLERMAQPRARYSDVHIFSSTGPDYLTHLYVGSAHLQQNITVLYPDPYAKFQFGNIARHHMHGSWRG</sequence>
<dbReference type="Pfam" id="PF13561">
    <property type="entry name" value="adh_short_C2"/>
    <property type="match status" value="1"/>
</dbReference>
<name>A9V7S3_MONBE</name>
<protein>
    <submittedName>
        <fullName evidence="3">Uncharacterized protein</fullName>
    </submittedName>
</protein>
<dbReference type="PRINTS" id="PR00081">
    <property type="entry name" value="GDHRDH"/>
</dbReference>
<dbReference type="PANTHER" id="PTHR42760">
    <property type="entry name" value="SHORT-CHAIN DEHYDROGENASES/REDUCTASES FAMILY MEMBER"/>
    <property type="match status" value="1"/>
</dbReference>
<dbReference type="STRING" id="81824.A9V7S3"/>
<dbReference type="InterPro" id="IPR020904">
    <property type="entry name" value="Sc_DH/Rdtase_CS"/>
</dbReference>
<dbReference type="AlphaFoldDB" id="A9V7S3"/>